<dbReference type="STRING" id="177437.HRM2_15530"/>
<dbReference type="SUPFAM" id="SSF82689">
    <property type="entry name" value="Mechanosensitive channel protein MscS (YggB), C-terminal domain"/>
    <property type="match status" value="1"/>
</dbReference>
<accession>C0QA77</accession>
<feature type="domain" description="Mechanosensitive ion channel MscS" evidence="9">
    <location>
        <begin position="353"/>
        <end position="419"/>
    </location>
</feature>
<evidence type="ECO:0000313" key="11">
    <source>
        <dbReference type="EMBL" id="ACN14662.1"/>
    </source>
</evidence>
<evidence type="ECO:0000256" key="7">
    <source>
        <dbReference type="SAM" id="MobiDB-lite"/>
    </source>
</evidence>
<dbReference type="InterPro" id="IPR049278">
    <property type="entry name" value="MS_channel_C"/>
</dbReference>
<keyword evidence="4 8" id="KW-0812">Transmembrane</keyword>
<evidence type="ECO:0000256" key="8">
    <source>
        <dbReference type="SAM" id="Phobius"/>
    </source>
</evidence>
<dbReference type="EMBL" id="CP001087">
    <property type="protein sequence ID" value="ACN14662.1"/>
    <property type="molecule type" value="Genomic_DNA"/>
</dbReference>
<evidence type="ECO:0000256" key="1">
    <source>
        <dbReference type="ARBA" id="ARBA00004651"/>
    </source>
</evidence>
<protein>
    <submittedName>
        <fullName evidence="11">MscC2</fullName>
    </submittedName>
</protein>
<name>C0QA77_DESAH</name>
<evidence type="ECO:0000256" key="4">
    <source>
        <dbReference type="ARBA" id="ARBA00022692"/>
    </source>
</evidence>
<dbReference type="InterPro" id="IPR011066">
    <property type="entry name" value="MscS_channel_C_sf"/>
</dbReference>
<dbReference type="PANTHER" id="PTHR30221">
    <property type="entry name" value="SMALL-CONDUCTANCE MECHANOSENSITIVE CHANNEL"/>
    <property type="match status" value="1"/>
</dbReference>
<dbReference type="Pfam" id="PF00924">
    <property type="entry name" value="MS_channel_2nd"/>
    <property type="match status" value="1"/>
</dbReference>
<dbReference type="InterPro" id="IPR045275">
    <property type="entry name" value="MscS_archaea/bacteria_type"/>
</dbReference>
<dbReference type="PANTHER" id="PTHR30221:SF1">
    <property type="entry name" value="SMALL-CONDUCTANCE MECHANOSENSITIVE CHANNEL"/>
    <property type="match status" value="1"/>
</dbReference>
<dbReference type="InterPro" id="IPR010920">
    <property type="entry name" value="LSM_dom_sf"/>
</dbReference>
<feature type="region of interest" description="Disordered" evidence="7">
    <location>
        <begin position="122"/>
        <end position="151"/>
    </location>
</feature>
<feature type="domain" description="Mechanosensitive ion channel MscS C-terminal" evidence="10">
    <location>
        <begin position="426"/>
        <end position="508"/>
    </location>
</feature>
<dbReference type="Pfam" id="PF21082">
    <property type="entry name" value="MS_channel_3rd"/>
    <property type="match status" value="1"/>
</dbReference>
<reference evidence="11 12" key="1">
    <citation type="journal article" date="2009" name="Environ. Microbiol.">
        <title>Genome sequence of Desulfobacterium autotrophicum HRM2, a marine sulfate reducer oxidizing organic carbon completely to carbon dioxide.</title>
        <authorList>
            <person name="Strittmatter A.W."/>
            <person name="Liesegang H."/>
            <person name="Rabus R."/>
            <person name="Decker I."/>
            <person name="Amann J."/>
            <person name="Andres S."/>
            <person name="Henne A."/>
            <person name="Fricke W.F."/>
            <person name="Martinez-Arias R."/>
            <person name="Bartels D."/>
            <person name="Goesmann A."/>
            <person name="Krause L."/>
            <person name="Puehler A."/>
            <person name="Klenk H.P."/>
            <person name="Richter M."/>
            <person name="Schuler M."/>
            <person name="Gloeckner F.O."/>
            <person name="Meyerdierks A."/>
            <person name="Gottschalk G."/>
            <person name="Amann R."/>
        </authorList>
    </citation>
    <scope>NUCLEOTIDE SEQUENCE [LARGE SCALE GENOMIC DNA]</scope>
    <source>
        <strain evidence="12">ATCC 43914 / DSM 3382 / HRM2</strain>
    </source>
</reference>
<feature type="transmembrane region" description="Helical" evidence="8">
    <location>
        <begin position="266"/>
        <end position="287"/>
    </location>
</feature>
<dbReference type="SUPFAM" id="SSF82861">
    <property type="entry name" value="Mechanosensitive channel protein MscS (YggB), transmembrane region"/>
    <property type="match status" value="1"/>
</dbReference>
<evidence type="ECO:0000256" key="6">
    <source>
        <dbReference type="ARBA" id="ARBA00023136"/>
    </source>
</evidence>
<keyword evidence="12" id="KW-1185">Reference proteome</keyword>
<dbReference type="GO" id="GO:0005886">
    <property type="term" value="C:plasma membrane"/>
    <property type="evidence" value="ECO:0007669"/>
    <property type="project" value="UniProtKB-SubCell"/>
</dbReference>
<dbReference type="InterPro" id="IPR023408">
    <property type="entry name" value="MscS_beta-dom_sf"/>
</dbReference>
<evidence type="ECO:0000259" key="9">
    <source>
        <dbReference type="Pfam" id="PF00924"/>
    </source>
</evidence>
<comment type="similarity">
    <text evidence="2">Belongs to the MscS (TC 1.A.23) family.</text>
</comment>
<keyword evidence="6 8" id="KW-0472">Membrane</keyword>
<evidence type="ECO:0000256" key="2">
    <source>
        <dbReference type="ARBA" id="ARBA00008017"/>
    </source>
</evidence>
<evidence type="ECO:0000256" key="3">
    <source>
        <dbReference type="ARBA" id="ARBA00022475"/>
    </source>
</evidence>
<dbReference type="Gene3D" id="3.30.70.100">
    <property type="match status" value="1"/>
</dbReference>
<dbReference type="OrthoDB" id="9799209at2"/>
<gene>
    <name evidence="11" type="primary">mscC2</name>
    <name evidence="11" type="ordered locus">HRM2_15530</name>
</gene>
<dbReference type="SUPFAM" id="SSF50182">
    <property type="entry name" value="Sm-like ribonucleoproteins"/>
    <property type="match status" value="1"/>
</dbReference>
<dbReference type="eggNOG" id="COG0668">
    <property type="taxonomic scope" value="Bacteria"/>
</dbReference>
<sequence>MMVWGLQKTIFCHFLMRSNQMKKSLKTLLWLVIALAVIPNFAIAAECPSDIKAITNDDPNIPIKVLAQRVKPLTKCELEVEAQAWVLLLQKKITEISNAEVAALYKKDEIQKAEKVEEALEDANKVKEGGDSEEAKKASQEAKKALKEAEEKLSEDKTLQKAVEIAATKAKEEGKSATPSETSKEGKAELKTALIEHINSLIAERTALIDRFNIVLTELTAKGGTTVEYDAYIKAVSGIKVDVTDAGATWTTITGWLMSEEGGFRWAVNLIQFLVIIILFYLLSIIAGKAAQKAFSKMKQFSTLLRDFLVLTTRRLTLLVGLFVGLSALEINIGPVLAIIGAAGFVIAFALQNSLSNFASGILMLLYRPFDIGEVVKVAGTLGSVESMNLLSTQLRTPDNQLVIVPNNSVWGDVIVNVTGITERRIDLVFGIGYSDDIDKAQRILEEIVSEHKLILKNPGAKVKLHELADSSVNFICRPWVRPDDYWDVYWDITREVKRRFDAEGISIPFPQHDVHLYQVANS</sequence>
<dbReference type="eggNOG" id="COG3064">
    <property type="taxonomic scope" value="Bacteria"/>
</dbReference>
<keyword evidence="3" id="KW-1003">Cell membrane</keyword>
<dbReference type="AlphaFoldDB" id="C0QA77"/>
<evidence type="ECO:0000259" key="10">
    <source>
        <dbReference type="Pfam" id="PF21082"/>
    </source>
</evidence>
<dbReference type="KEGG" id="dat:HRM2_15530"/>
<dbReference type="InterPro" id="IPR006685">
    <property type="entry name" value="MscS_channel_2nd"/>
</dbReference>
<organism evidence="11 12">
    <name type="scientific">Desulforapulum autotrophicum (strain ATCC 43914 / DSM 3382 / VKM B-1955 / HRM2)</name>
    <name type="common">Desulfobacterium autotrophicum</name>
    <dbReference type="NCBI Taxonomy" id="177437"/>
    <lineage>
        <taxon>Bacteria</taxon>
        <taxon>Pseudomonadati</taxon>
        <taxon>Thermodesulfobacteriota</taxon>
        <taxon>Desulfobacteria</taxon>
        <taxon>Desulfobacterales</taxon>
        <taxon>Desulfobacteraceae</taxon>
        <taxon>Desulforapulum</taxon>
    </lineage>
</organism>
<dbReference type="Proteomes" id="UP000000442">
    <property type="component" value="Chromosome"/>
</dbReference>
<dbReference type="InterPro" id="IPR011014">
    <property type="entry name" value="MscS_channel_TM-2"/>
</dbReference>
<dbReference type="Gene3D" id="1.10.287.1260">
    <property type="match status" value="1"/>
</dbReference>
<comment type="subcellular location">
    <subcellularLocation>
        <location evidence="1">Cell membrane</location>
        <topology evidence="1">Multi-pass membrane protein</topology>
    </subcellularLocation>
</comment>
<keyword evidence="5 8" id="KW-1133">Transmembrane helix</keyword>
<proteinExistence type="inferred from homology"/>
<dbReference type="GO" id="GO:0008381">
    <property type="term" value="F:mechanosensitive monoatomic ion channel activity"/>
    <property type="evidence" value="ECO:0007669"/>
    <property type="project" value="InterPro"/>
</dbReference>
<dbReference type="HOGENOM" id="CLU_026710_3_0_7"/>
<evidence type="ECO:0000256" key="5">
    <source>
        <dbReference type="ARBA" id="ARBA00022989"/>
    </source>
</evidence>
<evidence type="ECO:0000313" key="12">
    <source>
        <dbReference type="Proteomes" id="UP000000442"/>
    </source>
</evidence>
<dbReference type="Gene3D" id="2.30.30.60">
    <property type="match status" value="1"/>
</dbReference>